<reference evidence="1 2" key="1">
    <citation type="submission" date="2021-06" db="EMBL/GenBank/DDBJ databases">
        <authorList>
            <person name="Palmer J.M."/>
        </authorList>
    </citation>
    <scope>NUCLEOTIDE SEQUENCE [LARGE SCALE GENOMIC DNA]</scope>
    <source>
        <strain evidence="2">if_2019</strain>
        <tissue evidence="1">Muscle</tissue>
    </source>
</reference>
<evidence type="ECO:0000313" key="1">
    <source>
        <dbReference type="EMBL" id="MEQ2226488.1"/>
    </source>
</evidence>
<dbReference type="EMBL" id="JAHRIQ010015336">
    <property type="protein sequence ID" value="MEQ2226488.1"/>
    <property type="molecule type" value="Genomic_DNA"/>
</dbReference>
<organism evidence="1 2">
    <name type="scientific">Ilyodon furcidens</name>
    <name type="common">goldbreast splitfin</name>
    <dbReference type="NCBI Taxonomy" id="33524"/>
    <lineage>
        <taxon>Eukaryota</taxon>
        <taxon>Metazoa</taxon>
        <taxon>Chordata</taxon>
        <taxon>Craniata</taxon>
        <taxon>Vertebrata</taxon>
        <taxon>Euteleostomi</taxon>
        <taxon>Actinopterygii</taxon>
        <taxon>Neopterygii</taxon>
        <taxon>Teleostei</taxon>
        <taxon>Neoteleostei</taxon>
        <taxon>Acanthomorphata</taxon>
        <taxon>Ovalentaria</taxon>
        <taxon>Atherinomorphae</taxon>
        <taxon>Cyprinodontiformes</taxon>
        <taxon>Goodeidae</taxon>
        <taxon>Ilyodon</taxon>
    </lineage>
</organism>
<accession>A0ABV0T0T2</accession>
<evidence type="ECO:0000313" key="2">
    <source>
        <dbReference type="Proteomes" id="UP001482620"/>
    </source>
</evidence>
<keyword evidence="2" id="KW-1185">Reference proteome</keyword>
<comment type="caution">
    <text evidence="1">The sequence shown here is derived from an EMBL/GenBank/DDBJ whole genome shotgun (WGS) entry which is preliminary data.</text>
</comment>
<proteinExistence type="predicted"/>
<gene>
    <name evidence="1" type="ORF">ILYODFUR_027972</name>
</gene>
<sequence length="103" mass="11465">MGLERHLSVFSLHCSMISGPKHEEKQQHVKSDQMKVFTQSPTVTTALIGGIFSTSVTGHPEAFSTQQQELLRCSTSLISFIFKLPVSLSYLEMVIDKVEKAQP</sequence>
<protein>
    <submittedName>
        <fullName evidence="1">Uncharacterized protein</fullName>
    </submittedName>
</protein>
<name>A0ABV0T0T2_9TELE</name>
<dbReference type="Proteomes" id="UP001482620">
    <property type="component" value="Unassembled WGS sequence"/>
</dbReference>